<reference evidence="1 2" key="1">
    <citation type="journal article" date="2016" name="Nat. Commun.">
        <title>Thousands of microbial genomes shed light on interconnected biogeochemical processes in an aquifer system.</title>
        <authorList>
            <person name="Anantharaman K."/>
            <person name="Brown C.T."/>
            <person name="Hug L.A."/>
            <person name="Sharon I."/>
            <person name="Castelle C.J."/>
            <person name="Probst A.J."/>
            <person name="Thomas B.C."/>
            <person name="Singh A."/>
            <person name="Wilkins M.J."/>
            <person name="Karaoz U."/>
            <person name="Brodie E.L."/>
            <person name="Williams K.H."/>
            <person name="Hubbard S.S."/>
            <person name="Banfield J.F."/>
        </authorList>
    </citation>
    <scope>NUCLEOTIDE SEQUENCE [LARGE SCALE GENOMIC DNA]</scope>
</reference>
<dbReference type="AlphaFoldDB" id="A0A1F5E566"/>
<protein>
    <submittedName>
        <fullName evidence="1">Uncharacterized protein</fullName>
    </submittedName>
</protein>
<dbReference type="Proteomes" id="UP000177006">
    <property type="component" value="Unassembled WGS sequence"/>
</dbReference>
<dbReference type="STRING" id="1797457.A2160_00090"/>
<proteinExistence type="predicted"/>
<accession>A0A1F5E566</accession>
<gene>
    <name evidence="1" type="ORF">A2160_00090</name>
</gene>
<evidence type="ECO:0000313" key="1">
    <source>
        <dbReference type="EMBL" id="OGD62470.1"/>
    </source>
</evidence>
<evidence type="ECO:0000313" key="2">
    <source>
        <dbReference type="Proteomes" id="UP000177006"/>
    </source>
</evidence>
<dbReference type="EMBL" id="MEZK01000021">
    <property type="protein sequence ID" value="OGD62470.1"/>
    <property type="molecule type" value="Genomic_DNA"/>
</dbReference>
<sequence length="69" mass="7637">MTYHIKPGVRLETAVTEKKGALERKDETQMVVTGDFSFFMFGGIPFANVEELRSGPGVIKPIDKVIIVP</sequence>
<comment type="caution">
    <text evidence="1">The sequence shown here is derived from an EMBL/GenBank/DDBJ whole genome shotgun (WGS) entry which is preliminary data.</text>
</comment>
<organism evidence="1 2">
    <name type="scientific">Candidatus Beckwithbacteria bacterium RBG_13_42_9</name>
    <dbReference type="NCBI Taxonomy" id="1797457"/>
    <lineage>
        <taxon>Bacteria</taxon>
        <taxon>Candidatus Beckwithiibacteriota</taxon>
    </lineage>
</organism>
<name>A0A1F5E566_9BACT</name>